<evidence type="ECO:0000256" key="5">
    <source>
        <dbReference type="ARBA" id="ARBA00023136"/>
    </source>
</evidence>
<dbReference type="SMART" id="SM00387">
    <property type="entry name" value="HATPase_c"/>
    <property type="match status" value="1"/>
</dbReference>
<accession>A0A1L3GD72</accession>
<proteinExistence type="predicted"/>
<evidence type="ECO:0000256" key="2">
    <source>
        <dbReference type="ARBA" id="ARBA00012438"/>
    </source>
</evidence>
<dbReference type="InterPro" id="IPR013656">
    <property type="entry name" value="PAS_4"/>
</dbReference>
<dbReference type="InterPro" id="IPR005467">
    <property type="entry name" value="His_kinase_dom"/>
</dbReference>
<keyword evidence="10" id="KW-1185">Reference proteome</keyword>
<dbReference type="EC" id="2.7.13.3" evidence="2"/>
<evidence type="ECO:0000256" key="3">
    <source>
        <dbReference type="ARBA" id="ARBA00022679"/>
    </source>
</evidence>
<dbReference type="PROSITE" id="PS50113">
    <property type="entry name" value="PAC"/>
    <property type="match status" value="1"/>
</dbReference>
<dbReference type="CDD" id="cd00075">
    <property type="entry name" value="HATPase"/>
    <property type="match status" value="1"/>
</dbReference>
<dbReference type="PROSITE" id="PS50112">
    <property type="entry name" value="PAS"/>
    <property type="match status" value="1"/>
</dbReference>
<dbReference type="KEGG" id="pace:A6070_10475"/>
<dbReference type="SUPFAM" id="SSF47384">
    <property type="entry name" value="Homodimeric domain of signal transducing histidine kinase"/>
    <property type="match status" value="1"/>
</dbReference>
<feature type="domain" description="Histidine kinase" evidence="6">
    <location>
        <begin position="339"/>
        <end position="575"/>
    </location>
</feature>
<protein>
    <recommendedName>
        <fullName evidence="2">histidine kinase</fullName>
        <ecNumber evidence="2">2.7.13.3</ecNumber>
    </recommendedName>
</protein>
<dbReference type="EMBL" id="CP015518">
    <property type="protein sequence ID" value="APG23904.1"/>
    <property type="molecule type" value="Genomic_DNA"/>
</dbReference>
<dbReference type="SMART" id="SM00388">
    <property type="entry name" value="HisKA"/>
    <property type="match status" value="1"/>
</dbReference>
<dbReference type="Proteomes" id="UP000182264">
    <property type="component" value="Chromosome"/>
</dbReference>
<dbReference type="Pfam" id="PF08448">
    <property type="entry name" value="PAS_4"/>
    <property type="match status" value="1"/>
</dbReference>
<dbReference type="GO" id="GO:0007234">
    <property type="term" value="P:osmosensory signaling via phosphorelay pathway"/>
    <property type="evidence" value="ECO:0007669"/>
    <property type="project" value="TreeGrafter"/>
</dbReference>
<name>A0A1L3GD72_SYNAC</name>
<dbReference type="GO" id="GO:0000155">
    <property type="term" value="F:phosphorelay sensor kinase activity"/>
    <property type="evidence" value="ECO:0007669"/>
    <property type="project" value="InterPro"/>
</dbReference>
<dbReference type="InterPro" id="IPR003661">
    <property type="entry name" value="HisK_dim/P_dom"/>
</dbReference>
<dbReference type="InterPro" id="IPR003594">
    <property type="entry name" value="HATPase_dom"/>
</dbReference>
<organism evidence="9 10">
    <name type="scientific">Syntrophotalea acetylenica</name>
    <name type="common">Pelobacter acetylenicus</name>
    <dbReference type="NCBI Taxonomy" id="29542"/>
    <lineage>
        <taxon>Bacteria</taxon>
        <taxon>Pseudomonadati</taxon>
        <taxon>Thermodesulfobacteriota</taxon>
        <taxon>Desulfuromonadia</taxon>
        <taxon>Desulfuromonadales</taxon>
        <taxon>Syntrophotaleaceae</taxon>
        <taxon>Syntrophotalea</taxon>
    </lineage>
</organism>
<dbReference type="GO" id="GO:0000156">
    <property type="term" value="F:phosphorelay response regulator activity"/>
    <property type="evidence" value="ECO:0007669"/>
    <property type="project" value="TreeGrafter"/>
</dbReference>
<dbReference type="NCBIfam" id="TIGR00229">
    <property type="entry name" value="sensory_box"/>
    <property type="match status" value="1"/>
</dbReference>
<gene>
    <name evidence="9" type="ORF">A7E75_01860</name>
</gene>
<keyword evidence="3" id="KW-0808">Transferase</keyword>
<dbReference type="Gene3D" id="3.30.450.20">
    <property type="entry name" value="PAS domain"/>
    <property type="match status" value="1"/>
</dbReference>
<sequence>MIFEIFLRFDQNAHLWDNDAPATDNGQSIHMAYLLDLIDKNTLDKIMVAYTKATRMGGCIYDTKGNILAGPYNFSDFCLKFCRGTHEGLHKCTASARYGAREALRKDGPTIYSCLNSGLVDCASAITVEGQMVAVMICGQVRTEDYVIDRDLAFHHASAIGIRDMAGYMEALYRIPKISYERLHDFATLQSLIAGTLGSLATNNKRLKSVSRKRIFQLINSVSDYIIATDTRGFIENQNRALLEALGRPDGDLSGQPIESLFLDRTPLVREMAKLRETRDTPERLSLGLLLSDKKLAQVDTSLSRMENEKGELHGFVAVMRDMTEEKTIERMKSDLFGMLTHDMINPILAIKSALKLVLDGQVGHLNQEQTDILRMAADTNHDLMGMVSDFLDVFRNNYGMLVLRQSRFDIHQALQEVVNQSYYSCQDRKIRIDYQSDFSDELPYYGDRLRLLRTFANLLDNAIKFSEGEDLVTIETRRSAPSGGKRHGESVRLRPDIAHIFVAFHNRGKDLPMQDLGAMFDKFYTSNHKNPAAKKGLGLGLNFCKLVAEGHGGHIWAETTDDGLRIVLALPVPDPSKDI</sequence>
<dbReference type="Gene3D" id="1.10.287.130">
    <property type="match status" value="1"/>
</dbReference>
<dbReference type="PANTHER" id="PTHR42878">
    <property type="entry name" value="TWO-COMPONENT HISTIDINE KINASE"/>
    <property type="match status" value="1"/>
</dbReference>
<reference evidence="9 10" key="1">
    <citation type="journal article" date="2017" name="Genome Announc.">
        <title>Complete Genome Sequences of Two Acetylene-Fermenting Pelobacter acetylenicus Strains.</title>
        <authorList>
            <person name="Sutton J.M."/>
            <person name="Baesman S.M."/>
            <person name="Fierst J.L."/>
            <person name="Poret-Peterson A.T."/>
            <person name="Oremland R.S."/>
            <person name="Dunlap D.S."/>
            <person name="Akob D.M."/>
        </authorList>
    </citation>
    <scope>NUCLEOTIDE SEQUENCE [LARGE SCALE GENOMIC DNA]</scope>
    <source>
        <strain evidence="9 10">DSM 3247</strain>
    </source>
</reference>
<dbReference type="STRING" id="29542.A6070_10475"/>
<dbReference type="InterPro" id="IPR018771">
    <property type="entry name" value="PocR_dom"/>
</dbReference>
<dbReference type="CDD" id="cd00082">
    <property type="entry name" value="HisKA"/>
    <property type="match status" value="1"/>
</dbReference>
<evidence type="ECO:0000256" key="1">
    <source>
        <dbReference type="ARBA" id="ARBA00000085"/>
    </source>
</evidence>
<dbReference type="PROSITE" id="PS50109">
    <property type="entry name" value="HIS_KIN"/>
    <property type="match status" value="1"/>
</dbReference>
<dbReference type="InterPro" id="IPR036890">
    <property type="entry name" value="HATPase_C_sf"/>
</dbReference>
<dbReference type="SUPFAM" id="SSF55785">
    <property type="entry name" value="PYP-like sensor domain (PAS domain)"/>
    <property type="match status" value="1"/>
</dbReference>
<evidence type="ECO:0000259" key="8">
    <source>
        <dbReference type="PROSITE" id="PS50113"/>
    </source>
</evidence>
<dbReference type="InterPro" id="IPR000014">
    <property type="entry name" value="PAS"/>
</dbReference>
<dbReference type="SUPFAM" id="SSF55874">
    <property type="entry name" value="ATPase domain of HSP90 chaperone/DNA topoisomerase II/histidine kinase"/>
    <property type="match status" value="1"/>
</dbReference>
<dbReference type="InterPro" id="IPR036097">
    <property type="entry name" value="HisK_dim/P_sf"/>
</dbReference>
<dbReference type="Pfam" id="PF02518">
    <property type="entry name" value="HATPase_c"/>
    <property type="match status" value="1"/>
</dbReference>
<dbReference type="GO" id="GO:0030295">
    <property type="term" value="F:protein kinase activator activity"/>
    <property type="evidence" value="ECO:0007669"/>
    <property type="project" value="TreeGrafter"/>
</dbReference>
<dbReference type="CDD" id="cd00130">
    <property type="entry name" value="PAS"/>
    <property type="match status" value="1"/>
</dbReference>
<keyword evidence="4" id="KW-0418">Kinase</keyword>
<comment type="catalytic activity">
    <reaction evidence="1">
        <text>ATP + protein L-histidine = ADP + protein N-phospho-L-histidine.</text>
        <dbReference type="EC" id="2.7.13.3"/>
    </reaction>
</comment>
<dbReference type="InterPro" id="IPR000700">
    <property type="entry name" value="PAS-assoc_C"/>
</dbReference>
<dbReference type="GO" id="GO:0016020">
    <property type="term" value="C:membrane"/>
    <property type="evidence" value="ECO:0007669"/>
    <property type="project" value="UniProtKB-SubCell"/>
</dbReference>
<dbReference type="Pfam" id="PF00512">
    <property type="entry name" value="HisKA"/>
    <property type="match status" value="1"/>
</dbReference>
<evidence type="ECO:0000256" key="4">
    <source>
        <dbReference type="ARBA" id="ARBA00022777"/>
    </source>
</evidence>
<feature type="domain" description="PAS" evidence="7">
    <location>
        <begin position="211"/>
        <end position="256"/>
    </location>
</feature>
<keyword evidence="5" id="KW-0472">Membrane</keyword>
<feature type="domain" description="PAC" evidence="8">
    <location>
        <begin position="283"/>
        <end position="335"/>
    </location>
</feature>
<evidence type="ECO:0000313" key="10">
    <source>
        <dbReference type="Proteomes" id="UP000182264"/>
    </source>
</evidence>
<evidence type="ECO:0000313" key="9">
    <source>
        <dbReference type="EMBL" id="APG23904.1"/>
    </source>
</evidence>
<dbReference type="InterPro" id="IPR035965">
    <property type="entry name" value="PAS-like_dom_sf"/>
</dbReference>
<dbReference type="Gene3D" id="3.30.565.10">
    <property type="entry name" value="Histidine kinase-like ATPase, C-terminal domain"/>
    <property type="match status" value="1"/>
</dbReference>
<dbReference type="PANTHER" id="PTHR42878:SF13">
    <property type="entry name" value="HISTIDINE KINASE"/>
    <property type="match status" value="1"/>
</dbReference>
<dbReference type="Pfam" id="PF10114">
    <property type="entry name" value="PocR"/>
    <property type="match status" value="1"/>
</dbReference>
<dbReference type="AlphaFoldDB" id="A0A1L3GD72"/>
<evidence type="ECO:0000259" key="6">
    <source>
        <dbReference type="PROSITE" id="PS50109"/>
    </source>
</evidence>
<dbReference type="InterPro" id="IPR050351">
    <property type="entry name" value="BphY/WalK/GraS-like"/>
</dbReference>
<evidence type="ECO:0000259" key="7">
    <source>
        <dbReference type="PROSITE" id="PS50112"/>
    </source>
</evidence>